<feature type="region of interest" description="Disordered" evidence="4">
    <location>
        <begin position="104"/>
        <end position="124"/>
    </location>
</feature>
<dbReference type="GO" id="GO:0006260">
    <property type="term" value="P:DNA replication"/>
    <property type="evidence" value="ECO:0007669"/>
    <property type="project" value="InterPro"/>
</dbReference>
<dbReference type="Proteomes" id="UP001198461">
    <property type="component" value="Unassembled WGS sequence"/>
</dbReference>
<evidence type="ECO:0000313" key="5">
    <source>
        <dbReference type="EMBL" id="KAB6146933.1"/>
    </source>
</evidence>
<dbReference type="InterPro" id="IPR000424">
    <property type="entry name" value="Primosome_PriB/ssb"/>
</dbReference>
<dbReference type="InterPro" id="IPR011344">
    <property type="entry name" value="ssDNA-bd"/>
</dbReference>
<evidence type="ECO:0000256" key="3">
    <source>
        <dbReference type="RuleBase" id="RU000524"/>
    </source>
</evidence>
<reference evidence="6" key="2">
    <citation type="submission" date="2023-08" db="EMBL/GenBank/DDBJ databases">
        <title>Mucin Metabolism Genes Underlie the Key Renovations of Bacteroides xylanisolvens Genomes in Captive Great Apes.</title>
        <authorList>
            <person name="Nishida A.H."/>
        </authorList>
    </citation>
    <scope>NUCLEOTIDE SEQUENCE</scope>
    <source>
        <strain evidence="6">P13.H9</strain>
    </source>
</reference>
<dbReference type="PIRSF" id="PIRSF002070">
    <property type="entry name" value="SSB"/>
    <property type="match status" value="1"/>
</dbReference>
<dbReference type="Proteomes" id="UP000434604">
    <property type="component" value="Unassembled WGS sequence"/>
</dbReference>
<dbReference type="AlphaFoldDB" id="A0A7J5PVQ3"/>
<dbReference type="GO" id="GO:0003697">
    <property type="term" value="F:single-stranded DNA binding"/>
    <property type="evidence" value="ECO:0007669"/>
    <property type="project" value="InterPro"/>
</dbReference>
<dbReference type="Pfam" id="PF00436">
    <property type="entry name" value="SSB"/>
    <property type="match status" value="1"/>
</dbReference>
<dbReference type="Gene3D" id="2.40.50.140">
    <property type="entry name" value="Nucleic acid-binding proteins"/>
    <property type="match status" value="1"/>
</dbReference>
<keyword evidence="1 2" id="KW-0238">DNA-binding</keyword>
<evidence type="ECO:0000256" key="1">
    <source>
        <dbReference type="ARBA" id="ARBA00023125"/>
    </source>
</evidence>
<name>A0A7J5PVQ3_9BACE</name>
<gene>
    <name evidence="5" type="ORF">GA398_14465</name>
    <name evidence="6" type="ORF">LD004_08805</name>
</gene>
<feature type="compositionally biased region" description="Basic and acidic residues" evidence="4">
    <location>
        <begin position="106"/>
        <end position="117"/>
    </location>
</feature>
<evidence type="ECO:0000313" key="6">
    <source>
        <dbReference type="EMBL" id="MCA4703715.1"/>
    </source>
</evidence>
<dbReference type="EMBL" id="JAIWYE010000017">
    <property type="protein sequence ID" value="MCA4703715.1"/>
    <property type="molecule type" value="Genomic_DNA"/>
</dbReference>
<comment type="caution">
    <text evidence="5">The sequence shown here is derived from an EMBL/GenBank/DDBJ whole genome shotgun (WGS) entry which is preliminary data.</text>
</comment>
<evidence type="ECO:0000313" key="7">
    <source>
        <dbReference type="Proteomes" id="UP000434604"/>
    </source>
</evidence>
<dbReference type="PROSITE" id="PS50935">
    <property type="entry name" value="SSB"/>
    <property type="match status" value="1"/>
</dbReference>
<dbReference type="CDD" id="cd04496">
    <property type="entry name" value="SSB_OBF"/>
    <property type="match status" value="1"/>
</dbReference>
<proteinExistence type="predicted"/>
<evidence type="ECO:0000256" key="4">
    <source>
        <dbReference type="SAM" id="MobiDB-lite"/>
    </source>
</evidence>
<dbReference type="InterPro" id="IPR012340">
    <property type="entry name" value="NA-bd_OB-fold"/>
</dbReference>
<evidence type="ECO:0000256" key="2">
    <source>
        <dbReference type="PIRNR" id="PIRNR002070"/>
    </source>
</evidence>
<sequence length="124" mass="13984">MKKIENSFAVTGFIGKDAEIRQFTSSSVAKFSLAVGRTETVGGETKRVSAFMAVEVWRKNESASFELLKKGQIITIHGYFKPEEWSDDKGKHNRMVMVATEFFATPEKEEAPEEQKSTSKKTKK</sequence>
<reference evidence="5 7" key="1">
    <citation type="journal article" date="2019" name="Nat. Med.">
        <title>A library of human gut bacterial isolates paired with longitudinal multiomics data enables mechanistic microbiome research.</title>
        <authorList>
            <person name="Poyet M."/>
            <person name="Groussin M."/>
            <person name="Gibbons S.M."/>
            <person name="Avila-Pacheco J."/>
            <person name="Jiang X."/>
            <person name="Kearney S.M."/>
            <person name="Perrotta A.R."/>
            <person name="Berdy B."/>
            <person name="Zhao S."/>
            <person name="Lieberman T.D."/>
            <person name="Swanson P.K."/>
            <person name="Smith M."/>
            <person name="Roesemann S."/>
            <person name="Alexander J.E."/>
            <person name="Rich S.A."/>
            <person name="Livny J."/>
            <person name="Vlamakis H."/>
            <person name="Clish C."/>
            <person name="Bullock K."/>
            <person name="Deik A."/>
            <person name="Scott J."/>
            <person name="Pierce K.A."/>
            <person name="Xavier R.J."/>
            <person name="Alm E.J."/>
        </authorList>
    </citation>
    <scope>NUCLEOTIDE SEQUENCE [LARGE SCALE GENOMIC DNA]</scope>
    <source>
        <strain evidence="5 7">BIOML-A58</strain>
    </source>
</reference>
<protein>
    <recommendedName>
        <fullName evidence="2 3">Single-stranded DNA-binding protein</fullName>
    </recommendedName>
</protein>
<dbReference type="RefSeq" id="WP_151934992.1">
    <property type="nucleotide sequence ID" value="NZ_JAIWXB010000015.1"/>
</dbReference>
<dbReference type="NCBIfam" id="TIGR00621">
    <property type="entry name" value="ssb"/>
    <property type="match status" value="1"/>
</dbReference>
<accession>A0A7J5PVQ3</accession>
<dbReference type="SUPFAM" id="SSF50249">
    <property type="entry name" value="Nucleic acid-binding proteins"/>
    <property type="match status" value="1"/>
</dbReference>
<organism evidence="5 7">
    <name type="scientific">Bacteroides xylanisolvens</name>
    <dbReference type="NCBI Taxonomy" id="371601"/>
    <lineage>
        <taxon>Bacteria</taxon>
        <taxon>Pseudomonadati</taxon>
        <taxon>Bacteroidota</taxon>
        <taxon>Bacteroidia</taxon>
        <taxon>Bacteroidales</taxon>
        <taxon>Bacteroidaceae</taxon>
        <taxon>Bacteroides</taxon>
    </lineage>
</organism>
<dbReference type="EMBL" id="WDED01000020">
    <property type="protein sequence ID" value="KAB6146933.1"/>
    <property type="molecule type" value="Genomic_DNA"/>
</dbReference>